<keyword evidence="4" id="KW-1185">Reference proteome</keyword>
<comment type="caution">
    <text evidence="3">The sequence shown here is derived from an EMBL/GenBank/DDBJ whole genome shotgun (WGS) entry which is preliminary data.</text>
</comment>
<gene>
    <name evidence="3" type="ORF">LUZ62_063070</name>
</gene>
<name>A0AAV8EC56_9POAL</name>
<dbReference type="Proteomes" id="UP001140206">
    <property type="component" value="Chromosome 3"/>
</dbReference>
<dbReference type="EMBL" id="JAMFTS010000003">
    <property type="protein sequence ID" value="KAJ4778813.1"/>
    <property type="molecule type" value="Genomic_DNA"/>
</dbReference>
<evidence type="ECO:0000256" key="1">
    <source>
        <dbReference type="SAM" id="Phobius"/>
    </source>
</evidence>
<reference evidence="3" key="1">
    <citation type="submission" date="2022-08" db="EMBL/GenBank/DDBJ databases">
        <authorList>
            <person name="Marques A."/>
        </authorList>
    </citation>
    <scope>NUCLEOTIDE SEQUENCE</scope>
    <source>
        <strain evidence="3">RhyPub2mFocal</strain>
        <tissue evidence="3">Leaves</tissue>
    </source>
</reference>
<feature type="domain" description="KIB1-4 beta-propeller" evidence="2">
    <location>
        <begin position="106"/>
        <end position="399"/>
    </location>
</feature>
<protein>
    <submittedName>
        <fullName evidence="3">F-box SKIP23-like protein (DUF295)</fullName>
    </submittedName>
</protein>
<organism evidence="3 4">
    <name type="scientific">Rhynchospora pubera</name>
    <dbReference type="NCBI Taxonomy" id="906938"/>
    <lineage>
        <taxon>Eukaryota</taxon>
        <taxon>Viridiplantae</taxon>
        <taxon>Streptophyta</taxon>
        <taxon>Embryophyta</taxon>
        <taxon>Tracheophyta</taxon>
        <taxon>Spermatophyta</taxon>
        <taxon>Magnoliopsida</taxon>
        <taxon>Liliopsida</taxon>
        <taxon>Poales</taxon>
        <taxon>Cyperaceae</taxon>
        <taxon>Cyperoideae</taxon>
        <taxon>Rhynchosporeae</taxon>
        <taxon>Rhynchospora</taxon>
    </lineage>
</organism>
<keyword evidence="1" id="KW-0812">Transmembrane</keyword>
<dbReference type="PANTHER" id="PTHR33110">
    <property type="entry name" value="F-BOX/KELCH-REPEAT PROTEIN-RELATED"/>
    <property type="match status" value="1"/>
</dbReference>
<evidence type="ECO:0000259" key="2">
    <source>
        <dbReference type="Pfam" id="PF03478"/>
    </source>
</evidence>
<keyword evidence="1" id="KW-1133">Transmembrane helix</keyword>
<keyword evidence="1" id="KW-0472">Membrane</keyword>
<dbReference type="Pfam" id="PF03478">
    <property type="entry name" value="Beta-prop_KIB1-4"/>
    <property type="match status" value="1"/>
</dbReference>
<accession>A0AAV8EC56</accession>
<evidence type="ECO:0000313" key="3">
    <source>
        <dbReference type="EMBL" id="KAJ4778813.1"/>
    </source>
</evidence>
<proteinExistence type="predicted"/>
<dbReference type="AlphaFoldDB" id="A0AAV8EC56"/>
<sequence length="439" mass="50610">MMKFLLKVFSYFLGASFHILLSLLCRVIFHLLLYIEKNLLPTKQGPPHESLGLILSHLPDCIDRCHFRAVCKSWLLAEKEHPLPYQQLPWLITSTDNSRPFKVPCFSFTSKKIYWLNFPVEPYGERHHGTSSDGWVLMERADPLATFLFNVFSSLKIPVPNLFEIVGGDSTLQLAFERLHNLIGWQSGTHFIHKMRVGSSPTSYDCLIATLGFFGTLSLCKPLTKSWTIKKDSDTTSLEDFIFYGKMIFGIDQEEQIVAFEVGENLELEGLPHVTDVFKYSTVRNVHIDEHTLGRPSIYLAEHCGKLLMVLRYGEFDDRIKKGIYFRTTQFKVFELDQTKSPFEWVHVNSLGKFAMFLGSQGIHFIPTSIMGCLEDDCIYFSVHFDRKYRLKYADRGVYSMRDGSIKQLDNIGAYLSSASRNRLPNYPDVWLFPPKYKS</sequence>
<dbReference type="PANTHER" id="PTHR33110:SF71">
    <property type="entry name" value="F-BOX_KELCH-REPEAT PROTEIN"/>
    <property type="match status" value="1"/>
</dbReference>
<evidence type="ECO:0000313" key="4">
    <source>
        <dbReference type="Proteomes" id="UP001140206"/>
    </source>
</evidence>
<dbReference type="InterPro" id="IPR005174">
    <property type="entry name" value="KIB1-4_b-propeller"/>
</dbReference>
<feature type="transmembrane region" description="Helical" evidence="1">
    <location>
        <begin position="12"/>
        <end position="35"/>
    </location>
</feature>